<keyword evidence="3" id="KW-1185">Reference proteome</keyword>
<dbReference type="PROSITE" id="PS51257">
    <property type="entry name" value="PROKAR_LIPOPROTEIN"/>
    <property type="match status" value="1"/>
</dbReference>
<name>A0A9W6K2U0_9HYPH</name>
<gene>
    <name evidence="2" type="ORF">GCM10017653_45340</name>
</gene>
<reference evidence="2" key="2">
    <citation type="submission" date="2023-01" db="EMBL/GenBank/DDBJ databases">
        <authorList>
            <person name="Sun Q."/>
            <person name="Evtushenko L."/>
        </authorList>
    </citation>
    <scope>NUCLEOTIDE SEQUENCE</scope>
    <source>
        <strain evidence="2">VKM B-2789</strain>
    </source>
</reference>
<dbReference type="RefSeq" id="WP_213363528.1">
    <property type="nucleotide sequence ID" value="NZ_BSFM01000021.1"/>
</dbReference>
<sequence>MKLPSIAALALVSLTAAGCVTATQDKENMLSAAGFQMRLANTPEKVASLQKLPPHKFTVQSQNGQPVFLYADPTVCGCLYVGTQENFQNYQQMAFQQRMVNEQQMTAMMNQQAAFDYSPWGDGPWGPMMPID</sequence>
<dbReference type="Proteomes" id="UP001143330">
    <property type="component" value="Unassembled WGS sequence"/>
</dbReference>
<organism evidence="2 3">
    <name type="scientific">Ancylobacter defluvii</name>
    <dbReference type="NCBI Taxonomy" id="1282440"/>
    <lineage>
        <taxon>Bacteria</taxon>
        <taxon>Pseudomonadati</taxon>
        <taxon>Pseudomonadota</taxon>
        <taxon>Alphaproteobacteria</taxon>
        <taxon>Hyphomicrobiales</taxon>
        <taxon>Xanthobacteraceae</taxon>
        <taxon>Ancylobacter</taxon>
    </lineage>
</organism>
<feature type="signal peptide" evidence="1">
    <location>
        <begin position="1"/>
        <end position="22"/>
    </location>
</feature>
<proteinExistence type="predicted"/>
<evidence type="ECO:0000313" key="2">
    <source>
        <dbReference type="EMBL" id="GLK86464.1"/>
    </source>
</evidence>
<dbReference type="EMBL" id="BSFM01000021">
    <property type="protein sequence ID" value="GLK86464.1"/>
    <property type="molecule type" value="Genomic_DNA"/>
</dbReference>
<comment type="caution">
    <text evidence="2">The sequence shown here is derived from an EMBL/GenBank/DDBJ whole genome shotgun (WGS) entry which is preliminary data.</text>
</comment>
<reference evidence="2" key="1">
    <citation type="journal article" date="2014" name="Int. J. Syst. Evol. Microbiol.">
        <title>Complete genome sequence of Corynebacterium casei LMG S-19264T (=DSM 44701T), isolated from a smear-ripened cheese.</title>
        <authorList>
            <consortium name="US DOE Joint Genome Institute (JGI-PGF)"/>
            <person name="Walter F."/>
            <person name="Albersmeier A."/>
            <person name="Kalinowski J."/>
            <person name="Ruckert C."/>
        </authorList>
    </citation>
    <scope>NUCLEOTIDE SEQUENCE</scope>
    <source>
        <strain evidence="2">VKM B-2789</strain>
    </source>
</reference>
<protein>
    <submittedName>
        <fullName evidence="2">Uncharacterized protein</fullName>
    </submittedName>
</protein>
<accession>A0A9W6K2U0</accession>
<evidence type="ECO:0000313" key="3">
    <source>
        <dbReference type="Proteomes" id="UP001143330"/>
    </source>
</evidence>
<feature type="chain" id="PRO_5040797012" evidence="1">
    <location>
        <begin position="23"/>
        <end position="132"/>
    </location>
</feature>
<dbReference type="AlphaFoldDB" id="A0A9W6K2U0"/>
<keyword evidence="1" id="KW-0732">Signal</keyword>
<evidence type="ECO:0000256" key="1">
    <source>
        <dbReference type="SAM" id="SignalP"/>
    </source>
</evidence>